<dbReference type="Gene3D" id="3.40.630.10">
    <property type="entry name" value="Zn peptidases"/>
    <property type="match status" value="1"/>
</dbReference>
<evidence type="ECO:0000313" key="9">
    <source>
        <dbReference type="EMBL" id="MBC8745716.1"/>
    </source>
</evidence>
<name>A0ABR7PHQ5_9BURK</name>
<dbReference type="Pfam" id="PF04952">
    <property type="entry name" value="AstE_AspA_hybrid"/>
    <property type="match status" value="1"/>
</dbReference>
<feature type="binding site" evidence="5">
    <location>
        <position position="169"/>
    </location>
    <ligand>
        <name>Zn(2+)</name>
        <dbReference type="ChEBI" id="CHEBI:29105"/>
    </ligand>
</feature>
<comment type="similarity">
    <text evidence="5">Belongs to the AspA/AstE family. Succinylglutamate desuccinylase subfamily.</text>
</comment>
<dbReference type="EMBL" id="VZQQ01000002">
    <property type="protein sequence ID" value="MBC8745716.1"/>
    <property type="molecule type" value="Genomic_DNA"/>
</dbReference>
<feature type="domain" description="Succinylglutamate desuccinylase/Aspartoacylase catalytic" evidence="8">
    <location>
        <begin position="65"/>
        <end position="257"/>
    </location>
</feature>
<dbReference type="GO" id="GO:0009017">
    <property type="term" value="F:succinylglutamate desuccinylase activity"/>
    <property type="evidence" value="ECO:0007669"/>
    <property type="project" value="UniProtKB-EC"/>
</dbReference>
<dbReference type="PANTHER" id="PTHR15162">
    <property type="entry name" value="ASPARTOACYLASE"/>
    <property type="match status" value="1"/>
</dbReference>
<dbReference type="RefSeq" id="WP_187632849.1">
    <property type="nucleotide sequence ID" value="NZ_VZQQ01000002.1"/>
</dbReference>
<reference evidence="9 10" key="1">
    <citation type="submission" date="2019-09" db="EMBL/GenBank/DDBJ databases">
        <title>Paraburkholderia podalyriae sp. nov., A South African Podalyria-associated rhizobium.</title>
        <authorList>
            <person name="Mavima L."/>
            <person name="Beukes C.W."/>
            <person name="Palmer M."/>
            <person name="De Meyer S.E."/>
            <person name="James E.K."/>
            <person name="Maluk M."/>
            <person name="Avontuur J.R."/>
            <person name="Chan W.Y."/>
            <person name="Venter S.N."/>
            <person name="Steenkamp E.T."/>
        </authorList>
    </citation>
    <scope>NUCLEOTIDE SEQUENCE [LARGE SCALE GENOMIC DNA]</scope>
    <source>
        <strain evidence="9 10">WC7.3b</strain>
    </source>
</reference>
<dbReference type="InterPro" id="IPR055438">
    <property type="entry name" value="AstE_AspA_cat"/>
</dbReference>
<keyword evidence="3 5" id="KW-0378">Hydrolase</keyword>
<dbReference type="NCBIfam" id="TIGR03242">
    <property type="entry name" value="arg_catab_astE"/>
    <property type="match status" value="1"/>
</dbReference>
<dbReference type="InterPro" id="IPR016681">
    <property type="entry name" value="SuccinylGlu_desuccinylase"/>
</dbReference>
<dbReference type="CDD" id="cd03855">
    <property type="entry name" value="M14_ASTE"/>
    <property type="match status" value="1"/>
</dbReference>
<dbReference type="InterPro" id="IPR007036">
    <property type="entry name" value="Aste_AspA_hybrid_dom"/>
</dbReference>
<evidence type="ECO:0000256" key="3">
    <source>
        <dbReference type="ARBA" id="ARBA00022801"/>
    </source>
</evidence>
<keyword evidence="10" id="KW-1185">Reference proteome</keyword>
<accession>A0ABR7PHQ5</accession>
<keyword evidence="1 5" id="KW-0056">Arginine metabolism</keyword>
<evidence type="ECO:0000256" key="6">
    <source>
        <dbReference type="NCBIfam" id="TIGR03242"/>
    </source>
</evidence>
<dbReference type="NCBIfam" id="NF003706">
    <property type="entry name" value="PRK05324.1"/>
    <property type="match status" value="1"/>
</dbReference>
<dbReference type="InterPro" id="IPR050178">
    <property type="entry name" value="AspA/AstE_fam"/>
</dbReference>
<evidence type="ECO:0000313" key="10">
    <source>
        <dbReference type="Proteomes" id="UP000736373"/>
    </source>
</evidence>
<feature type="domain" description="AstE/AspA barrel-sandwich hybrid" evidence="7">
    <location>
        <begin position="283"/>
        <end position="354"/>
    </location>
</feature>
<comment type="catalytic activity">
    <reaction evidence="5">
        <text>N-succinyl-L-glutamate + H2O = L-glutamate + succinate</text>
        <dbReference type="Rhea" id="RHEA:15169"/>
        <dbReference type="ChEBI" id="CHEBI:15377"/>
        <dbReference type="ChEBI" id="CHEBI:29985"/>
        <dbReference type="ChEBI" id="CHEBI:30031"/>
        <dbReference type="ChEBI" id="CHEBI:58763"/>
        <dbReference type="EC" id="3.5.1.96"/>
    </reaction>
</comment>
<evidence type="ECO:0000256" key="1">
    <source>
        <dbReference type="ARBA" id="ARBA00022503"/>
    </source>
</evidence>
<evidence type="ECO:0000256" key="5">
    <source>
        <dbReference type="HAMAP-Rule" id="MF_00767"/>
    </source>
</evidence>
<evidence type="ECO:0000259" key="8">
    <source>
        <dbReference type="Pfam" id="PF24827"/>
    </source>
</evidence>
<evidence type="ECO:0000256" key="2">
    <source>
        <dbReference type="ARBA" id="ARBA00022723"/>
    </source>
</evidence>
<keyword evidence="2 5" id="KW-0479">Metal-binding</keyword>
<gene>
    <name evidence="5 9" type="primary">astE</name>
    <name evidence="9" type="ORF">F6X42_03415</name>
</gene>
<comment type="function">
    <text evidence="5">Transforms N(2)-succinylglutamate into succinate and glutamate.</text>
</comment>
<evidence type="ECO:0000256" key="4">
    <source>
        <dbReference type="ARBA" id="ARBA00022833"/>
    </source>
</evidence>
<dbReference type="HAMAP" id="MF_00767">
    <property type="entry name" value="Arg_catab_AstE"/>
    <property type="match status" value="1"/>
</dbReference>
<comment type="caution">
    <text evidence="9">The sequence shown here is derived from an EMBL/GenBank/DDBJ whole genome shotgun (WGS) entry which is preliminary data.</text>
</comment>
<protein>
    <recommendedName>
        <fullName evidence="5 6">Succinylglutamate desuccinylase</fullName>
        <ecNumber evidence="5 6">3.5.1.96</ecNumber>
    </recommendedName>
</protein>
<dbReference type="Proteomes" id="UP000736373">
    <property type="component" value="Unassembled WGS sequence"/>
</dbReference>
<comment type="pathway">
    <text evidence="5">Amino-acid degradation; L-arginine degradation via AST pathway; L-glutamate and succinate from L-arginine: step 5/5.</text>
</comment>
<proteinExistence type="inferred from homology"/>
<evidence type="ECO:0000259" key="7">
    <source>
        <dbReference type="Pfam" id="PF04952"/>
    </source>
</evidence>
<feature type="binding site" evidence="5">
    <location>
        <position position="76"/>
    </location>
    <ligand>
        <name>Zn(2+)</name>
        <dbReference type="ChEBI" id="CHEBI:29105"/>
    </ligand>
</feature>
<sequence length="364" mass="39158">MTSSAEHTTPAPSAMLDDFLAWTLVGSRPAAHQAQGTCANGVRWTWQGDGVLVIEPADPHPDLCSVLVSAGVHGDETAPIELLSRIVADIAHGRAALACRLLVILGNIEAMRDGGRYRDDDLNRLFSGRHLQLPHSHEAPRAAALEQAATRFFADACAAPGARWHIDMHTAIRASVFERFALLPHTGKPLSRAMFEWLGDARISAVLLHTTKGNTYSHFTAQACGAAACTLELGKVRPFGENDLTRFEGADLAVRALLAGTRVGSRTTPQADAPADAQAALPRVFTVIDQLTKQSDAFELLLAPDVPNFTPLAKGTLLARDGDYQYTVQRDEERIVFPNPTVKPGLRAGLLVVDTTADTLSRLV</sequence>
<comment type="cofactor">
    <cofactor evidence="5">
        <name>Zn(2+)</name>
        <dbReference type="ChEBI" id="CHEBI:29105"/>
    </cofactor>
    <text evidence="5">Binds 1 zinc ion per subunit.</text>
</comment>
<feature type="binding site" evidence="5">
    <location>
        <position position="73"/>
    </location>
    <ligand>
        <name>Zn(2+)</name>
        <dbReference type="ChEBI" id="CHEBI:29105"/>
    </ligand>
</feature>
<dbReference type="SUPFAM" id="SSF53187">
    <property type="entry name" value="Zn-dependent exopeptidases"/>
    <property type="match status" value="1"/>
</dbReference>
<dbReference type="Pfam" id="PF24827">
    <property type="entry name" value="AstE_AspA_cat"/>
    <property type="match status" value="1"/>
</dbReference>
<dbReference type="PANTHER" id="PTHR15162:SF7">
    <property type="entry name" value="SUCCINYLGLUTAMATE DESUCCINYLASE"/>
    <property type="match status" value="1"/>
</dbReference>
<dbReference type="EC" id="3.5.1.96" evidence="5 6"/>
<feature type="active site" evidence="5">
    <location>
        <position position="232"/>
    </location>
</feature>
<organism evidence="9 10">
    <name type="scientific">Paraburkholderia podalyriae</name>
    <dbReference type="NCBI Taxonomy" id="1938811"/>
    <lineage>
        <taxon>Bacteria</taxon>
        <taxon>Pseudomonadati</taxon>
        <taxon>Pseudomonadota</taxon>
        <taxon>Betaproteobacteria</taxon>
        <taxon>Burkholderiales</taxon>
        <taxon>Burkholderiaceae</taxon>
        <taxon>Paraburkholderia</taxon>
    </lineage>
</organism>
<keyword evidence="4 5" id="KW-0862">Zinc</keyword>
<dbReference type="PIRSF" id="PIRSF017020">
    <property type="entry name" value="AstE"/>
    <property type="match status" value="1"/>
</dbReference>